<feature type="chain" id="PRO_5042113106" evidence="2">
    <location>
        <begin position="19"/>
        <end position="1725"/>
    </location>
</feature>
<evidence type="ECO:0000256" key="2">
    <source>
        <dbReference type="SAM" id="SignalP"/>
    </source>
</evidence>
<dbReference type="EMBL" id="CP050861">
    <property type="protein sequence ID" value="UTD16532.1"/>
    <property type="molecule type" value="Genomic_DNA"/>
</dbReference>
<evidence type="ECO:0000313" key="5">
    <source>
        <dbReference type="Proteomes" id="UP001056837"/>
    </source>
</evidence>
<dbReference type="InterPro" id="IPR025667">
    <property type="entry name" value="SprB_repeat"/>
</dbReference>
<sequence length="1725" mass="189907">MKKAIFLLLFLITSQLLAQKFEIDVSVKMSTWYNDRRCNSYAKITVQYEDSSLGIEEIYYNNSKSIDETKYSIGLKGRVKKISATIYAKDARDEGWSTCCNCSSTRSINVTEDKFVYNDYERASIPTIEKGNDGQVWGKLEVSYEIRPIVNLTQPVDDLIGFDDYVNVSVDSDSYDFKAPIYNWEYQVVATGVPNKNNWLDMPSSANTQGKPSFSIKPSSFLSISDIGKKIYFRVNIYKKRCLVSIFPFRFEDCPITSDEIFYKLTKSAPHIASVNTTNITCYEEEDGSIKINFDRELEPNESLSIAIEDLDKFEGYVNGVPTYETVRSSSNVALMSDNSYTFNKDIGKGLRKGKFRVVLLGGGITAYNGDFWNTYTGAPTHKFNFTIREPNPVEFSVTPTNVWCHGGSDGTITIKAKGGQDRAKYKYLLRETGDTSPVVESDWVEFTNSATFTGTFPNVTFEATEVITGKLAGNYTLQIKDANNCIAKRIVRDGAGYIIGLAEEIIETIEIKQPEKPVSIDFVYEKQPTAFGFSDGEIKAHVTGGTPLPKGKYNFTWKHENGTIWNTFSDIVNTDGWYLTLENAIAGKYSLTITDANYNNAINKEGCAIVNAEYILQQPPKLKLKIEETNSISCNSNNIYGDPSSDGELTAIASGGVPFSPLIQGKYKYKYTWKKKDASGVYQIIPGETGNVLKNRGAGEYAVNIEDANGIIIGTYTNNTLVNPTDIEYELKQPELLKITYTKQDVFCHQGTDGAINATITGGTGNYTISWNTGETTEDISELVAGNYTIEVTDEKGCQAQETITIEEPQNPININYNFFEPTFAGATNGWIKATVTGGTPLNDGSYTYTWQDANGNNLNTQVTSSSNIGSYELTLNNIGEGTYKLTIQDKNYPLAVDKKGCTVIESEYYIDDPEPLKASVELRKPISCNSSNSYGDPFSDGVLEVIAEGGIKLQPNENNGLPYYYTWKKETNPGVWTILTTQTSNIASGLDAGNYAVNIEDANGIILGVYKNNVLETPTDVIYNFEEPPLLELTFEKQDVYCYEGSDGWAKAIIKGGVLPYTIKWENGNSTAQINNLTKGEYSVTVTDARGCQVTGSILINQPENPISIDFTAFATPSTGGVSDGWIQAEIEGGTSFADDSYTYYWQDEKGTILNGQTETSIVNGKFQIKINNIPKGLYHLTIEDANYIAATTKEGCTYIEKEFILYDPIEATISIEKPISCNQNNKFNNPYADGALKASITGGLPFSTGQSYIYYWKKKNSSGVYEDLNQNNPIATDLSTGEYALNVEDSRGVIIGVYESLQLINPSDVLFSFEEPELLALSLSATEISCDTGNDGTATVAISGGIPPYNIQWSNGATTATAEHLIAGNHLVFVTDARGCEVTGSITIGQPGGLKIEVNKKNPTCYGANDGAISLDISGGEAPYTYKWETGEKATSLLNLVEGTYKFSLIDANGCKAFTEVKLENPEKLIIDLGSDKTLCIDQTYFLDASIDDENATYNWISSSGFSSKEASITITEGGIYTVTATSSLGCVATDTITINYSNQEINAEFLLSSQAYINEEVVVFHTSNPAPESFEWVLPKEAELVEEKENTVVLSFSKAGTYEVGLLTKVGDCVQEVYKKVVVEEESGLVDPGDTETPFIEAFSISPNPNKGNFEVSIDLVEATPISLRIFNTQGQFITKHIPNETLEEYSIPFTMNLASGMYVVVIETAKQTQVKRMIVD</sequence>
<reference evidence="4" key="1">
    <citation type="submission" date="2020-04" db="EMBL/GenBank/DDBJ databases">
        <title>Tenacibaculum mesophilum bac2.</title>
        <authorList>
            <person name="Li M."/>
        </authorList>
    </citation>
    <scope>NUCLEOTIDE SEQUENCE</scope>
    <source>
        <strain evidence="4">Bac2</strain>
    </source>
</reference>
<evidence type="ECO:0000313" key="4">
    <source>
        <dbReference type="EMBL" id="UTD16532.1"/>
    </source>
</evidence>
<evidence type="ECO:0000256" key="1">
    <source>
        <dbReference type="ARBA" id="ARBA00022729"/>
    </source>
</evidence>
<dbReference type="RefSeq" id="WP_253679809.1">
    <property type="nucleotide sequence ID" value="NZ_CP050861.1"/>
</dbReference>
<dbReference type="Pfam" id="PF13573">
    <property type="entry name" value="SprB"/>
    <property type="match status" value="5"/>
</dbReference>
<name>A0AAE9MQ80_9FLAO</name>
<keyword evidence="1 2" id="KW-0732">Signal</keyword>
<protein>
    <submittedName>
        <fullName evidence="4">T9SS type A sorting domain-containing protein</fullName>
    </submittedName>
</protein>
<evidence type="ECO:0000259" key="3">
    <source>
        <dbReference type="Pfam" id="PF18962"/>
    </source>
</evidence>
<accession>A0AAE9MQ80</accession>
<dbReference type="InterPro" id="IPR026444">
    <property type="entry name" value="Secre_tail"/>
</dbReference>
<dbReference type="NCBIfam" id="TIGR04183">
    <property type="entry name" value="Por_Secre_tail"/>
    <property type="match status" value="1"/>
</dbReference>
<feature type="domain" description="Secretion system C-terminal sorting" evidence="3">
    <location>
        <begin position="1649"/>
        <end position="1724"/>
    </location>
</feature>
<proteinExistence type="predicted"/>
<dbReference type="Gene3D" id="2.60.40.740">
    <property type="match status" value="4"/>
</dbReference>
<dbReference type="Proteomes" id="UP001056837">
    <property type="component" value="Chromosome"/>
</dbReference>
<organism evidence="4 5">
    <name type="scientific">Tenacibaculum mesophilum</name>
    <dbReference type="NCBI Taxonomy" id="104268"/>
    <lineage>
        <taxon>Bacteria</taxon>
        <taxon>Pseudomonadati</taxon>
        <taxon>Bacteroidota</taxon>
        <taxon>Flavobacteriia</taxon>
        <taxon>Flavobacteriales</taxon>
        <taxon>Flavobacteriaceae</taxon>
        <taxon>Tenacibaculum</taxon>
    </lineage>
</organism>
<dbReference type="Pfam" id="PF18962">
    <property type="entry name" value="Por_Secre_tail"/>
    <property type="match status" value="1"/>
</dbReference>
<feature type="signal peptide" evidence="2">
    <location>
        <begin position="1"/>
        <end position="18"/>
    </location>
</feature>
<gene>
    <name evidence="4" type="ORF">HER15_14060</name>
</gene>